<reference evidence="13" key="1">
    <citation type="journal article" date="2021" name="Sci. Adv.">
        <title>The American lobster genome reveals insights on longevity, neural, and immune adaptations.</title>
        <authorList>
            <person name="Polinski J.M."/>
            <person name="Zimin A.V."/>
            <person name="Clark K.F."/>
            <person name="Kohn A.B."/>
            <person name="Sadowski N."/>
            <person name="Timp W."/>
            <person name="Ptitsyn A."/>
            <person name="Khanna P."/>
            <person name="Romanova D.Y."/>
            <person name="Williams P."/>
            <person name="Greenwood S.J."/>
            <person name="Moroz L.L."/>
            <person name="Walt D.R."/>
            <person name="Bodnar A.G."/>
        </authorList>
    </citation>
    <scope>NUCLEOTIDE SEQUENCE</scope>
    <source>
        <strain evidence="13">GMGI-L3</strain>
    </source>
</reference>
<evidence type="ECO:0000256" key="4">
    <source>
        <dbReference type="ARBA" id="ARBA00022454"/>
    </source>
</evidence>
<sequence length="286" mass="32232">MPQKKRSRVPSRAKPFLSNNHVGKPDLDQEQRKEKLQLLLDDFDREVEKRVEQMEAEMLAIQQHIQHMFKTDLLRYPANTKNMLLVDYMNMNKRGKGGAVRNSMANLICAADTVLESAAKKRGRKPKVLKSDNCDVFIIPPPVPRSTRSCKQKSVLGTSQTDNLLPPPSTSRVQRAKKWEMGTTPFNQNISQKSLSALMVTPKFDPHTPLPPGTIKRRPKVGEVAMSLTGSPLQVSPAINCKMRVQELMADLDDDITDEETKTQLQTIHEKLSKFLFCETGSTLPS</sequence>
<evidence type="ECO:0000256" key="6">
    <source>
        <dbReference type="ARBA" id="ARBA00022776"/>
    </source>
</evidence>
<evidence type="ECO:0000256" key="3">
    <source>
        <dbReference type="ARBA" id="ARBA00009914"/>
    </source>
</evidence>
<evidence type="ECO:0000259" key="11">
    <source>
        <dbReference type="Pfam" id="PF10444"/>
    </source>
</evidence>
<comment type="caution">
    <text evidence="13">The sequence shown here is derived from an EMBL/GenBank/DDBJ whole genome shotgun (WGS) entry which is preliminary data.</text>
</comment>
<evidence type="ECO:0000313" key="13">
    <source>
        <dbReference type="EMBL" id="KAG7154955.1"/>
    </source>
</evidence>
<organism evidence="13 14">
    <name type="scientific">Homarus americanus</name>
    <name type="common">American lobster</name>
    <dbReference type="NCBI Taxonomy" id="6706"/>
    <lineage>
        <taxon>Eukaryota</taxon>
        <taxon>Metazoa</taxon>
        <taxon>Ecdysozoa</taxon>
        <taxon>Arthropoda</taxon>
        <taxon>Crustacea</taxon>
        <taxon>Multicrustacea</taxon>
        <taxon>Malacostraca</taxon>
        <taxon>Eumalacostraca</taxon>
        <taxon>Eucarida</taxon>
        <taxon>Decapoda</taxon>
        <taxon>Pleocyemata</taxon>
        <taxon>Astacidea</taxon>
        <taxon>Nephropoidea</taxon>
        <taxon>Nephropidae</taxon>
        <taxon>Homarus</taxon>
    </lineage>
</organism>
<dbReference type="EMBL" id="JAHLQT010043253">
    <property type="protein sequence ID" value="KAG7154955.1"/>
    <property type="molecule type" value="Genomic_DNA"/>
</dbReference>
<dbReference type="GO" id="GO:0051233">
    <property type="term" value="C:spindle midzone"/>
    <property type="evidence" value="ECO:0007669"/>
    <property type="project" value="TreeGrafter"/>
</dbReference>
<dbReference type="GO" id="GO:0000070">
    <property type="term" value="P:mitotic sister chromatid segregation"/>
    <property type="evidence" value="ECO:0007669"/>
    <property type="project" value="TreeGrafter"/>
</dbReference>
<name>A0A8J5MKV7_HOMAM</name>
<dbReference type="PANTHER" id="PTHR16040">
    <property type="entry name" value="AUSTRALIN, ISOFORM A-RELATED"/>
    <property type="match status" value="1"/>
</dbReference>
<keyword evidence="9" id="KW-0137">Centromere</keyword>
<evidence type="ECO:0000256" key="7">
    <source>
        <dbReference type="ARBA" id="ARBA00023242"/>
    </source>
</evidence>
<dbReference type="OrthoDB" id="6360905at2759"/>
<dbReference type="Pfam" id="PF10444">
    <property type="entry name" value="Nbl1_Borealin_N"/>
    <property type="match status" value="1"/>
</dbReference>
<proteinExistence type="inferred from homology"/>
<evidence type="ECO:0000259" key="12">
    <source>
        <dbReference type="Pfam" id="PF10512"/>
    </source>
</evidence>
<evidence type="ECO:0000256" key="8">
    <source>
        <dbReference type="ARBA" id="ARBA00023306"/>
    </source>
</evidence>
<keyword evidence="4" id="KW-0158">Chromosome</keyword>
<dbReference type="InterPro" id="IPR018851">
    <property type="entry name" value="Borealin_N"/>
</dbReference>
<feature type="compositionally biased region" description="Basic residues" evidence="10">
    <location>
        <begin position="1"/>
        <end position="11"/>
    </location>
</feature>
<dbReference type="Pfam" id="PF10512">
    <property type="entry name" value="Borealin"/>
    <property type="match status" value="1"/>
</dbReference>
<evidence type="ECO:0000256" key="2">
    <source>
        <dbReference type="ARBA" id="ARBA00004584"/>
    </source>
</evidence>
<evidence type="ECO:0000256" key="5">
    <source>
        <dbReference type="ARBA" id="ARBA00022618"/>
    </source>
</evidence>
<comment type="subcellular location">
    <subcellularLocation>
        <location evidence="2">Chromosome</location>
        <location evidence="2">Centromere</location>
    </subcellularLocation>
    <subcellularLocation>
        <location evidence="1">Nucleus</location>
    </subcellularLocation>
</comment>
<evidence type="ECO:0000256" key="9">
    <source>
        <dbReference type="ARBA" id="ARBA00023328"/>
    </source>
</evidence>
<dbReference type="AlphaFoldDB" id="A0A8J5MKV7"/>
<accession>A0A8J5MKV7</accession>
<keyword evidence="7" id="KW-0539">Nucleus</keyword>
<evidence type="ECO:0000313" key="14">
    <source>
        <dbReference type="Proteomes" id="UP000747542"/>
    </source>
</evidence>
<dbReference type="Proteomes" id="UP000747542">
    <property type="component" value="Unassembled WGS sequence"/>
</dbReference>
<dbReference type="GO" id="GO:0032133">
    <property type="term" value="C:chromosome passenger complex"/>
    <property type="evidence" value="ECO:0007669"/>
    <property type="project" value="TreeGrafter"/>
</dbReference>
<protein>
    <submittedName>
        <fullName evidence="13">Borealin-like</fullName>
    </submittedName>
</protein>
<dbReference type="GO" id="GO:0000775">
    <property type="term" value="C:chromosome, centromeric region"/>
    <property type="evidence" value="ECO:0007669"/>
    <property type="project" value="UniProtKB-SubCell"/>
</dbReference>
<dbReference type="InterPro" id="IPR018867">
    <property type="entry name" value="Cell_div_borealin"/>
</dbReference>
<keyword evidence="6" id="KW-0498">Mitosis</keyword>
<comment type="similarity">
    <text evidence="3">Belongs to the borealin family.</text>
</comment>
<feature type="domain" description="Borealin C-terminal" evidence="12">
    <location>
        <begin position="183"/>
        <end position="244"/>
    </location>
</feature>
<dbReference type="InterPro" id="IPR046466">
    <property type="entry name" value="Borealin_C"/>
</dbReference>
<dbReference type="GO" id="GO:0005634">
    <property type="term" value="C:nucleus"/>
    <property type="evidence" value="ECO:0007669"/>
    <property type="project" value="UniProtKB-SubCell"/>
</dbReference>
<evidence type="ECO:0000256" key="10">
    <source>
        <dbReference type="SAM" id="MobiDB-lite"/>
    </source>
</evidence>
<feature type="region of interest" description="Disordered" evidence="10">
    <location>
        <begin position="1"/>
        <end position="30"/>
    </location>
</feature>
<keyword evidence="8" id="KW-0131">Cell cycle</keyword>
<keyword evidence="14" id="KW-1185">Reference proteome</keyword>
<feature type="region of interest" description="Disordered" evidence="10">
    <location>
        <begin position="148"/>
        <end position="170"/>
    </location>
</feature>
<dbReference type="PANTHER" id="PTHR16040:SF7">
    <property type="entry name" value="AUSTRALIN, ISOFORM A-RELATED"/>
    <property type="match status" value="1"/>
</dbReference>
<evidence type="ECO:0000256" key="1">
    <source>
        <dbReference type="ARBA" id="ARBA00004123"/>
    </source>
</evidence>
<gene>
    <name evidence="13" type="primary">CDCA8-L</name>
    <name evidence="13" type="ORF">Hamer_G021966</name>
</gene>
<keyword evidence="5" id="KW-0132">Cell division</keyword>
<feature type="domain" description="Borealin N-terminal" evidence="11">
    <location>
        <begin position="35"/>
        <end position="90"/>
    </location>
</feature>
<dbReference type="GO" id="GO:0051301">
    <property type="term" value="P:cell division"/>
    <property type="evidence" value="ECO:0007669"/>
    <property type="project" value="UniProtKB-KW"/>
</dbReference>